<dbReference type="CDD" id="cd22269">
    <property type="entry name" value="DPBB_EG45-like"/>
    <property type="match status" value="1"/>
</dbReference>
<keyword evidence="3 4" id="KW-0732">Signal</keyword>
<keyword evidence="2" id="KW-0964">Secreted</keyword>
<dbReference type="InterPro" id="IPR044206">
    <property type="entry name" value="EGC1/2"/>
</dbReference>
<dbReference type="Gene3D" id="2.40.40.10">
    <property type="entry name" value="RlpA-like domain"/>
    <property type="match status" value="1"/>
</dbReference>
<dbReference type="AlphaFoldDB" id="A0A5J5AWH2"/>
<protein>
    <recommendedName>
        <fullName evidence="5">Expansin-like EG45 domain-containing protein</fullName>
    </recommendedName>
</protein>
<sequence length="130" mass="13541">MAIKMSALIMAFIAASLISSASAIAGTATFYTVYVPSACYGFEDQGVMIAAASDPIYQNGAACGRMYRVRCTGPTNAGVPQPCRGDGVTVRIVDRCPSPGCTSTLDLSQEAFSMIADPAAGRINIDYEPV</sequence>
<dbReference type="Proteomes" id="UP000325577">
    <property type="component" value="Linkage Group LG17"/>
</dbReference>
<evidence type="ECO:0000256" key="4">
    <source>
        <dbReference type="SAM" id="SignalP"/>
    </source>
</evidence>
<dbReference type="OrthoDB" id="623670at2759"/>
<dbReference type="FunFam" id="2.40.40.10:FF:000005">
    <property type="entry name" value="Barwin-related endoglucanase"/>
    <property type="match status" value="1"/>
</dbReference>
<evidence type="ECO:0000313" key="7">
    <source>
        <dbReference type="Proteomes" id="UP000325577"/>
    </source>
</evidence>
<evidence type="ECO:0000259" key="5">
    <source>
        <dbReference type="PROSITE" id="PS50842"/>
    </source>
</evidence>
<evidence type="ECO:0000256" key="3">
    <source>
        <dbReference type="ARBA" id="ARBA00022729"/>
    </source>
</evidence>
<evidence type="ECO:0000256" key="2">
    <source>
        <dbReference type="ARBA" id="ARBA00022525"/>
    </source>
</evidence>
<dbReference type="EMBL" id="CM018040">
    <property type="protein sequence ID" value="KAA8535465.1"/>
    <property type="molecule type" value="Genomic_DNA"/>
</dbReference>
<gene>
    <name evidence="6" type="ORF">F0562_030468</name>
</gene>
<evidence type="ECO:0000256" key="1">
    <source>
        <dbReference type="ARBA" id="ARBA00004613"/>
    </source>
</evidence>
<organism evidence="6 7">
    <name type="scientific">Nyssa sinensis</name>
    <dbReference type="NCBI Taxonomy" id="561372"/>
    <lineage>
        <taxon>Eukaryota</taxon>
        <taxon>Viridiplantae</taxon>
        <taxon>Streptophyta</taxon>
        <taxon>Embryophyta</taxon>
        <taxon>Tracheophyta</taxon>
        <taxon>Spermatophyta</taxon>
        <taxon>Magnoliopsida</taxon>
        <taxon>eudicotyledons</taxon>
        <taxon>Gunneridae</taxon>
        <taxon>Pentapetalae</taxon>
        <taxon>asterids</taxon>
        <taxon>Cornales</taxon>
        <taxon>Nyssaceae</taxon>
        <taxon>Nyssa</taxon>
    </lineage>
</organism>
<feature type="domain" description="Expansin-like EG45" evidence="5">
    <location>
        <begin position="26"/>
        <end position="130"/>
    </location>
</feature>
<feature type="chain" id="PRO_5023903054" description="Expansin-like EG45 domain-containing protein" evidence="4">
    <location>
        <begin position="24"/>
        <end position="130"/>
    </location>
</feature>
<feature type="signal peptide" evidence="4">
    <location>
        <begin position="1"/>
        <end position="23"/>
    </location>
</feature>
<dbReference type="InterPro" id="IPR009009">
    <property type="entry name" value="RlpA-like_DPBB"/>
</dbReference>
<name>A0A5J5AWH2_9ASTE</name>
<reference evidence="6 7" key="1">
    <citation type="submission" date="2019-09" db="EMBL/GenBank/DDBJ databases">
        <title>A chromosome-level genome assembly of the Chinese tupelo Nyssa sinensis.</title>
        <authorList>
            <person name="Yang X."/>
            <person name="Kang M."/>
            <person name="Yang Y."/>
            <person name="Xiong H."/>
            <person name="Wang M."/>
            <person name="Zhang Z."/>
            <person name="Wang Z."/>
            <person name="Wu H."/>
            <person name="Ma T."/>
            <person name="Liu J."/>
            <person name="Xi Z."/>
        </authorList>
    </citation>
    <scope>NUCLEOTIDE SEQUENCE [LARGE SCALE GENOMIC DNA]</scope>
    <source>
        <strain evidence="6">J267</strain>
        <tissue evidence="6">Leaf</tissue>
    </source>
</reference>
<keyword evidence="7" id="KW-1185">Reference proteome</keyword>
<comment type="subcellular location">
    <subcellularLocation>
        <location evidence="1">Secreted</location>
    </subcellularLocation>
</comment>
<dbReference type="PANTHER" id="PTHR47295">
    <property type="entry name" value="EG45-LIKE DOMAIN CONTAINING PROTEIN 1-RELATED"/>
    <property type="match status" value="1"/>
</dbReference>
<accession>A0A5J5AWH2</accession>
<dbReference type="SMART" id="SM00837">
    <property type="entry name" value="DPBB_1"/>
    <property type="match status" value="1"/>
</dbReference>
<dbReference type="Pfam" id="PF03330">
    <property type="entry name" value="DPBB_1"/>
    <property type="match status" value="1"/>
</dbReference>
<dbReference type="GO" id="GO:0048046">
    <property type="term" value="C:apoplast"/>
    <property type="evidence" value="ECO:0007669"/>
    <property type="project" value="InterPro"/>
</dbReference>
<evidence type="ECO:0000313" key="6">
    <source>
        <dbReference type="EMBL" id="KAA8535465.1"/>
    </source>
</evidence>
<dbReference type="GO" id="GO:0009627">
    <property type="term" value="P:systemic acquired resistance"/>
    <property type="evidence" value="ECO:0007669"/>
    <property type="project" value="InterPro"/>
</dbReference>
<dbReference type="SUPFAM" id="SSF50685">
    <property type="entry name" value="Barwin-like endoglucanases"/>
    <property type="match status" value="1"/>
</dbReference>
<proteinExistence type="predicted"/>
<dbReference type="InterPro" id="IPR007112">
    <property type="entry name" value="Expansin/allergen_DPBB_dom"/>
</dbReference>
<dbReference type="PANTHER" id="PTHR47295:SF14">
    <property type="entry name" value="OS06G0688300 PROTEIN"/>
    <property type="match status" value="1"/>
</dbReference>
<dbReference type="PROSITE" id="PS50842">
    <property type="entry name" value="EXPANSIN_EG45"/>
    <property type="match status" value="1"/>
</dbReference>
<dbReference type="InterPro" id="IPR036908">
    <property type="entry name" value="RlpA-like_sf"/>
</dbReference>